<reference evidence="1" key="2">
    <citation type="journal article" date="2007" name="Science">
        <title>Draft genome sequence of the sexually transmitted pathogen Trichomonas vaginalis.</title>
        <authorList>
            <person name="Carlton J.M."/>
            <person name="Hirt R.P."/>
            <person name="Silva J.C."/>
            <person name="Delcher A.L."/>
            <person name="Schatz M."/>
            <person name="Zhao Q."/>
            <person name="Wortman J.R."/>
            <person name="Bidwell S.L."/>
            <person name="Alsmark U.C.M."/>
            <person name="Besteiro S."/>
            <person name="Sicheritz-Ponten T."/>
            <person name="Noel C.J."/>
            <person name="Dacks J.B."/>
            <person name="Foster P.G."/>
            <person name="Simillion C."/>
            <person name="Van de Peer Y."/>
            <person name="Miranda-Saavedra D."/>
            <person name="Barton G.J."/>
            <person name="Westrop G.D."/>
            <person name="Mueller S."/>
            <person name="Dessi D."/>
            <person name="Fiori P.L."/>
            <person name="Ren Q."/>
            <person name="Paulsen I."/>
            <person name="Zhang H."/>
            <person name="Bastida-Corcuera F.D."/>
            <person name="Simoes-Barbosa A."/>
            <person name="Brown M.T."/>
            <person name="Hayes R.D."/>
            <person name="Mukherjee M."/>
            <person name="Okumura C.Y."/>
            <person name="Schneider R."/>
            <person name="Smith A.J."/>
            <person name="Vanacova S."/>
            <person name="Villalvazo M."/>
            <person name="Haas B.J."/>
            <person name="Pertea M."/>
            <person name="Feldblyum T.V."/>
            <person name="Utterback T.R."/>
            <person name="Shu C.L."/>
            <person name="Osoegawa K."/>
            <person name="de Jong P.J."/>
            <person name="Hrdy I."/>
            <person name="Horvathova L."/>
            <person name="Zubacova Z."/>
            <person name="Dolezal P."/>
            <person name="Malik S.B."/>
            <person name="Logsdon J.M. Jr."/>
            <person name="Henze K."/>
            <person name="Gupta A."/>
            <person name="Wang C.C."/>
            <person name="Dunne R.L."/>
            <person name="Upcroft J.A."/>
            <person name="Upcroft P."/>
            <person name="White O."/>
            <person name="Salzberg S.L."/>
            <person name="Tang P."/>
            <person name="Chiu C.-H."/>
            <person name="Lee Y.-S."/>
            <person name="Embley T.M."/>
            <person name="Coombs G.H."/>
            <person name="Mottram J.C."/>
            <person name="Tachezy J."/>
            <person name="Fraser-Liggett C.M."/>
            <person name="Johnson P.J."/>
        </authorList>
    </citation>
    <scope>NUCLEOTIDE SEQUENCE [LARGE SCALE GENOMIC DNA]</scope>
    <source>
        <strain evidence="1">G3</strain>
    </source>
</reference>
<dbReference type="RefSeq" id="XP_001582090.1">
    <property type="nucleotide sequence ID" value="XM_001582040.1"/>
</dbReference>
<dbReference type="EMBL" id="DS113192">
    <property type="protein sequence ID" value="EAY21104.1"/>
    <property type="molecule type" value="Genomic_DNA"/>
</dbReference>
<gene>
    <name evidence="1" type="ORF">TVAG_282740</name>
</gene>
<dbReference type="AlphaFoldDB" id="A2DEH7"/>
<name>A2DEH7_TRIV3</name>
<proteinExistence type="predicted"/>
<reference evidence="1" key="1">
    <citation type="submission" date="2006-10" db="EMBL/GenBank/DDBJ databases">
        <authorList>
            <person name="Amadeo P."/>
            <person name="Zhao Q."/>
            <person name="Wortman J."/>
            <person name="Fraser-Liggett C."/>
            <person name="Carlton J."/>
        </authorList>
    </citation>
    <scope>NUCLEOTIDE SEQUENCE</scope>
    <source>
        <strain evidence="1">G3</strain>
    </source>
</reference>
<dbReference type="Proteomes" id="UP000001542">
    <property type="component" value="Unassembled WGS sequence"/>
</dbReference>
<evidence type="ECO:0000313" key="2">
    <source>
        <dbReference type="Proteomes" id="UP000001542"/>
    </source>
</evidence>
<dbReference type="InParanoid" id="A2DEH7"/>
<accession>A2DEH7</accession>
<dbReference type="VEuPathDB" id="TrichDB:TVAG_282740"/>
<dbReference type="KEGG" id="tva:5466652"/>
<sequence>MNVNRQKTQMERLYLAMNSTRPGEAGKYVLNSINYMKDKQFSSFQSTRFIELFYIAKIRPDAFDLPEIHARILENSNFPEGLATTLFAAMGYAYQIRSIRFPACMLHLLYRDITGPKEFCNFEPCKPYIDILIIFFLFPQDRLKLEIKNEIQRINSPQIPSEQGVVHKITSEIITRINLLQDKPSDKDSTNLDILLTFLPLPNCTEAILNFFPNLLKFHPMRVPVFIKALVDYFSKCSENNQEVNKLLLKFSNLKVDGFEAEHQRALADIERNNPSLGIYTVNIDGITGSDIVRITLTNDPAFDDMCKRIARSMENKKIRFSRLRIVLEAIYQKVEPLLSNSNNESIFSRVIFIFLLFFKKLIIEITDGPDYAKYLCLITKIFTKIDNEAKKDILPNLEPWYVPTVFENSGLPVYDETVLTLLQIGADGSIELFAILYKVLYYASLFQKVKSVQFNEMVEGVLSIGRSDIAKDIKGMIDDFLNTNYKQLEGYARLISLELVICSPKYIGPIVWDKELLPYLMEALDQKKNVKFIPINIISWKESGKMEQAFDNFVHSEAVSARAALHTEPYVEFIIGSAEPHPPQPWFLILSYFLVQNFEMSMKMMFLLFSAVAYDNLQNNQQKMRHGYTVIPLPVMEMALGYIINSRKSDQQKEAISLSIAKYLIHEERHVRVAAYAAICALNVDNLNRPVFHLPEDKESFNIVGQAIIVENDPTIINDYKYFLLSNDLGAVPLQKFQRQCPIKYSSICVESVGFDIDPLTIPDMAPPRFPLKPVISPVPEFNELILPVEENKEIHELQQFLKLPEFSEKSDNEKENENEVTDFIYSAPCEVNKRDDEMYTLIYNSIAALEPVRILDQTCIFACTVLKRILIEKEDSFEPIVMPMIPLLRMHYSGNKDVPQSHWIFLIAFLSIVTLRKRIPRSFSEKEKQILDEQIIPALSEIAPPAASCISEMMNYIMNKRFDIGKFLLPNDISMFAISQKPDNSKDSENLEFTLIFERPEESDERLMNIAFENEIHNMPEDFVLQNISMCLMASSADYVSRFFDILENSSNKTKLRTKISEQLVNMKAQVEWAF</sequence>
<keyword evidence="2" id="KW-1185">Reference proteome</keyword>
<protein>
    <submittedName>
        <fullName evidence="1">Uncharacterized protein</fullName>
    </submittedName>
</protein>
<dbReference type="VEuPathDB" id="TrichDB:TVAGG3_0028540"/>
<evidence type="ECO:0000313" key="1">
    <source>
        <dbReference type="EMBL" id="EAY21104.1"/>
    </source>
</evidence>
<organism evidence="1 2">
    <name type="scientific">Trichomonas vaginalis (strain ATCC PRA-98 / G3)</name>
    <dbReference type="NCBI Taxonomy" id="412133"/>
    <lineage>
        <taxon>Eukaryota</taxon>
        <taxon>Metamonada</taxon>
        <taxon>Parabasalia</taxon>
        <taxon>Trichomonadida</taxon>
        <taxon>Trichomonadidae</taxon>
        <taxon>Trichomonas</taxon>
    </lineage>
</organism>